<accession>A0AAP0JIU8</accession>
<feature type="transmembrane region" description="Helical" evidence="6">
    <location>
        <begin position="311"/>
        <end position="341"/>
    </location>
</feature>
<dbReference type="GO" id="GO:0006508">
    <property type="term" value="P:proteolysis"/>
    <property type="evidence" value="ECO:0007669"/>
    <property type="project" value="UniProtKB-KW"/>
</dbReference>
<evidence type="ECO:0000256" key="4">
    <source>
        <dbReference type="ARBA" id="ARBA00022989"/>
    </source>
</evidence>
<feature type="transmembrane region" description="Helical" evidence="6">
    <location>
        <begin position="257"/>
        <end position="276"/>
    </location>
</feature>
<keyword evidence="9" id="KW-1185">Reference proteome</keyword>
<protein>
    <recommendedName>
        <fullName evidence="6">RHOMBOID-like protein</fullName>
        <ecNumber evidence="6">3.4.21.105</ecNumber>
    </recommendedName>
</protein>
<feature type="transmembrane region" description="Helical" evidence="6">
    <location>
        <begin position="233"/>
        <end position="251"/>
    </location>
</feature>
<comment type="subcellular location">
    <subcellularLocation>
        <location evidence="1 6">Membrane</location>
        <topology evidence="1 6">Multi-pass membrane protein</topology>
    </subcellularLocation>
</comment>
<feature type="domain" description="Peptidase S54 rhomboid" evidence="7">
    <location>
        <begin position="141"/>
        <end position="274"/>
    </location>
</feature>
<evidence type="ECO:0000313" key="8">
    <source>
        <dbReference type="EMBL" id="KAK9134757.1"/>
    </source>
</evidence>
<dbReference type="EMBL" id="JBBNAF010000006">
    <property type="protein sequence ID" value="KAK9134757.1"/>
    <property type="molecule type" value="Genomic_DNA"/>
</dbReference>
<dbReference type="PANTHER" id="PTHR22936:SF75">
    <property type="entry name" value="RHOMBOID-LIKE PROTEIN 8"/>
    <property type="match status" value="1"/>
</dbReference>
<evidence type="ECO:0000256" key="1">
    <source>
        <dbReference type="ARBA" id="ARBA00004141"/>
    </source>
</evidence>
<keyword evidence="6" id="KW-0645">Protease</keyword>
<dbReference type="Gene3D" id="1.20.1540.10">
    <property type="entry name" value="Rhomboid-like"/>
    <property type="match status" value="1"/>
</dbReference>
<feature type="transmembrane region" description="Helical" evidence="6">
    <location>
        <begin position="180"/>
        <end position="198"/>
    </location>
</feature>
<keyword evidence="6" id="KW-0720">Serine protease</keyword>
<dbReference type="InterPro" id="IPR022764">
    <property type="entry name" value="Peptidase_S54_rhomboid_dom"/>
</dbReference>
<evidence type="ECO:0000256" key="5">
    <source>
        <dbReference type="ARBA" id="ARBA00023136"/>
    </source>
</evidence>
<evidence type="ECO:0000256" key="6">
    <source>
        <dbReference type="RuleBase" id="RU362115"/>
    </source>
</evidence>
<reference evidence="8 9" key="1">
    <citation type="submission" date="2024-01" db="EMBL/GenBank/DDBJ databases">
        <title>Genome assemblies of Stephania.</title>
        <authorList>
            <person name="Yang L."/>
        </authorList>
    </citation>
    <scope>NUCLEOTIDE SEQUENCE [LARGE SCALE GENOMIC DNA]</scope>
    <source>
        <strain evidence="8">YNDBR</strain>
        <tissue evidence="8">Leaf</tissue>
    </source>
</reference>
<dbReference type="InterPro" id="IPR002610">
    <property type="entry name" value="Peptidase_S54_rhomboid-like"/>
</dbReference>
<keyword evidence="4 6" id="KW-1133">Transmembrane helix</keyword>
<dbReference type="EC" id="3.4.21.105" evidence="6"/>
<name>A0AAP0JIU8_9MAGN</name>
<dbReference type="GO" id="GO:0016020">
    <property type="term" value="C:membrane"/>
    <property type="evidence" value="ECO:0007669"/>
    <property type="project" value="UniProtKB-SubCell"/>
</dbReference>
<feature type="transmembrane region" description="Helical" evidence="6">
    <location>
        <begin position="55"/>
        <end position="74"/>
    </location>
</feature>
<feature type="transmembrane region" description="Helical" evidence="6">
    <location>
        <begin position="148"/>
        <end position="168"/>
    </location>
</feature>
<proteinExistence type="inferred from homology"/>
<comment type="similarity">
    <text evidence="2 6">Belongs to the peptidase S54 family.</text>
</comment>
<dbReference type="GO" id="GO:0004252">
    <property type="term" value="F:serine-type endopeptidase activity"/>
    <property type="evidence" value="ECO:0007669"/>
    <property type="project" value="InterPro"/>
</dbReference>
<evidence type="ECO:0000256" key="3">
    <source>
        <dbReference type="ARBA" id="ARBA00022692"/>
    </source>
</evidence>
<comment type="caution">
    <text evidence="8">The sequence shown here is derived from an EMBL/GenBank/DDBJ whole genome shotgun (WGS) entry which is preliminary data.</text>
</comment>
<comment type="catalytic activity">
    <reaction evidence="6">
        <text>Cleaves type-1 transmembrane domains using a catalytic dyad composed of serine and histidine that are contributed by different transmembrane domains.</text>
        <dbReference type="EC" id="3.4.21.105"/>
    </reaction>
</comment>
<evidence type="ECO:0000256" key="2">
    <source>
        <dbReference type="ARBA" id="ARBA00009045"/>
    </source>
</evidence>
<dbReference type="InterPro" id="IPR035952">
    <property type="entry name" value="Rhomboid-like_sf"/>
</dbReference>
<dbReference type="PANTHER" id="PTHR22936">
    <property type="entry name" value="RHOMBOID-RELATED"/>
    <property type="match status" value="1"/>
</dbReference>
<dbReference type="SUPFAM" id="SSF144091">
    <property type="entry name" value="Rhomboid-like"/>
    <property type="match status" value="1"/>
</dbReference>
<gene>
    <name evidence="8" type="ORF">Syun_014087</name>
</gene>
<dbReference type="AlphaFoldDB" id="A0AAP0JIU8"/>
<evidence type="ECO:0000313" key="9">
    <source>
        <dbReference type="Proteomes" id="UP001420932"/>
    </source>
</evidence>
<feature type="transmembrane region" description="Helical" evidence="6">
    <location>
        <begin position="204"/>
        <end position="221"/>
    </location>
</feature>
<dbReference type="Proteomes" id="UP001420932">
    <property type="component" value="Unassembled WGS sequence"/>
</dbReference>
<organism evidence="8 9">
    <name type="scientific">Stephania yunnanensis</name>
    <dbReference type="NCBI Taxonomy" id="152371"/>
    <lineage>
        <taxon>Eukaryota</taxon>
        <taxon>Viridiplantae</taxon>
        <taxon>Streptophyta</taxon>
        <taxon>Embryophyta</taxon>
        <taxon>Tracheophyta</taxon>
        <taxon>Spermatophyta</taxon>
        <taxon>Magnoliopsida</taxon>
        <taxon>Ranunculales</taxon>
        <taxon>Menispermaceae</taxon>
        <taxon>Menispermoideae</taxon>
        <taxon>Cissampelideae</taxon>
        <taxon>Stephania</taxon>
    </lineage>
</organism>
<keyword evidence="5 6" id="KW-0472">Membrane</keyword>
<sequence length="462" mass="50734">MKKATLRDELQVEISPSCCEEVVNGASSSSPAQQELKVSFLGFNAEKKGRKESTWVISFLVVVHLLVFAATMLLNDCPGKSSNGNCVFRGVGRLSFQPFQENPLLGPSSSTANGGNRTDLFQSFVQMGALVRDSITQKLKWRLLSYPWLHAGLIHLIINLSSVIFIGIHLEQEFGSWRIGTIYVLSALTGSLMAAIFVLKSPEVGSSGALFGLVGAMLSGIIQNWKVYGDKSVALLALFLVTLINFALGLLPHVDNFSSIGGFISGFLLGWVLLFNPHVEEVPRNKRGLFEYNEKASLKSMRKFDKPVRRIICLVFFILVAKDLTIEVSLCSLAGSVAVVFRGIDANKYCNWCHDINCVPSNFWSCSEKLLPCEMQGSVTCAVKFVLSLKSLGFQSASCTLSKGKLQSNSTATNRRFATLPMRLVSTICHHSRFTSQLTMCLRNVSYSCFTGLVIQKIPSVL</sequence>
<keyword evidence="6" id="KW-0378">Hydrolase</keyword>
<dbReference type="Pfam" id="PF01694">
    <property type="entry name" value="Rhomboid"/>
    <property type="match status" value="1"/>
</dbReference>
<keyword evidence="3 6" id="KW-0812">Transmembrane</keyword>
<evidence type="ECO:0000259" key="7">
    <source>
        <dbReference type="Pfam" id="PF01694"/>
    </source>
</evidence>
<comment type="function">
    <text evidence="6">Serine protease involved in intramembrane proteolysis.</text>
</comment>